<dbReference type="RefSeq" id="WP_133968608.1">
    <property type="nucleotide sequence ID" value="NZ_SORL01000010.1"/>
</dbReference>
<dbReference type="InterPro" id="IPR010285">
    <property type="entry name" value="DNA_helicase_pif1-like_DEAD"/>
</dbReference>
<dbReference type="Gene3D" id="1.10.10.1390">
    <property type="entry name" value="ATP-dependent DNA helicase RecQ"/>
    <property type="match status" value="1"/>
</dbReference>
<keyword evidence="3" id="KW-1185">Reference proteome</keyword>
<dbReference type="InterPro" id="IPR002121">
    <property type="entry name" value="HRDC_dom"/>
</dbReference>
<dbReference type="GO" id="GO:0006281">
    <property type="term" value="P:DNA repair"/>
    <property type="evidence" value="ECO:0007669"/>
    <property type="project" value="InterPro"/>
</dbReference>
<gene>
    <name evidence="2" type="ORF">DFQ06_3155</name>
</gene>
<organism evidence="2 3">
    <name type="scientific">Algibacter lectus</name>
    <dbReference type="NCBI Taxonomy" id="221126"/>
    <lineage>
        <taxon>Bacteria</taxon>
        <taxon>Pseudomonadati</taxon>
        <taxon>Bacteroidota</taxon>
        <taxon>Flavobacteriia</taxon>
        <taxon>Flavobacteriales</taxon>
        <taxon>Flavobacteriaceae</taxon>
        <taxon>Algibacter</taxon>
    </lineage>
</organism>
<dbReference type="InterPro" id="IPR027417">
    <property type="entry name" value="P-loop_NTPase"/>
</dbReference>
<dbReference type="AlphaFoldDB" id="A0A4R8MAJ0"/>
<dbReference type="Gene3D" id="1.10.150.80">
    <property type="entry name" value="HRDC domain"/>
    <property type="match status" value="1"/>
</dbReference>
<dbReference type="PANTHER" id="PTHR47642">
    <property type="entry name" value="ATP-DEPENDENT DNA HELICASE"/>
    <property type="match status" value="1"/>
</dbReference>
<dbReference type="SMART" id="SM00341">
    <property type="entry name" value="HRDC"/>
    <property type="match status" value="1"/>
</dbReference>
<accession>A0A4R8MAJ0</accession>
<name>A0A4R8MAJ0_9FLAO</name>
<feature type="domain" description="HRDC" evidence="1">
    <location>
        <begin position="619"/>
        <end position="699"/>
    </location>
</feature>
<dbReference type="SUPFAM" id="SSF52540">
    <property type="entry name" value="P-loop containing nucleoside triphosphate hydrolases"/>
    <property type="match status" value="2"/>
</dbReference>
<dbReference type="GO" id="GO:0003678">
    <property type="term" value="F:DNA helicase activity"/>
    <property type="evidence" value="ECO:0007669"/>
    <property type="project" value="InterPro"/>
</dbReference>
<dbReference type="GO" id="GO:0003676">
    <property type="term" value="F:nucleic acid binding"/>
    <property type="evidence" value="ECO:0007669"/>
    <property type="project" value="InterPro"/>
</dbReference>
<comment type="caution">
    <text evidence="2">The sequence shown here is derived from an EMBL/GenBank/DDBJ whole genome shotgun (WGS) entry which is preliminary data.</text>
</comment>
<evidence type="ECO:0000259" key="1">
    <source>
        <dbReference type="PROSITE" id="PS50967"/>
    </source>
</evidence>
<dbReference type="InterPro" id="IPR029491">
    <property type="entry name" value="Helicase_HTH"/>
</dbReference>
<evidence type="ECO:0000313" key="3">
    <source>
        <dbReference type="Proteomes" id="UP000294824"/>
    </source>
</evidence>
<dbReference type="Proteomes" id="UP000294824">
    <property type="component" value="Unassembled WGS sequence"/>
</dbReference>
<sequence>MADNKELELAWEFVNNTNRSIFLTGKAGTGKTTFLHRLKMDCLKRLVVVAPTGVAAINAKGVTIHSFFQMPFGPILPDTDLNASKSFNRKFNKTKIDIIRSMDLLVIDEISMVRADLLDGIDRTLRRFKDRNKVFGGVQVLMIGDLQQLSPVIKESEWHLLKPFYKNGFFFSSHAYQECNAVTIELKHIYRQDNPTFINILNEIRNNVLSEASAAELNKRYIPDFTPEPDAGYISLTTHNNKAEATNITELNKIDGQNRFYQAKVEGKFPEYAYPNNEALELKVGAQVMFVKNDSSPEKRYFNGKIGKVIHLDQDEVIVHCPDDEFSIVTKPEVWENINYTVDKETKAISENKIGSYTQMPLRLAWSITIHKSQGLTFEKAIIDAQGAFAHGQTYVALSRCKSLEGLVLKSKIHSRQIISDANVITFNKNAEANEPDEAVLELSQKNFQLDLIVEMFDFYPFLYPANRILDIYYKNRGSIEGQVETPLLTVKTAITNFLKVSTGFNAQLKELSKTEPLPDISDVIQERFKKAVAYFKDQIETHFVTPLKSFGYTTDNKAIDSDLAKAVDLLEELLAAKLLFFNGLTDGFSSKSFLELRAKSKFLAKDKPKKSRKTVIDGTANVELFELLRVLRNEIAEKNDLIHYQVFNQKTLYEMCETLPLNKAELLEINGMGKTRVEKYGTDILKVIRGYCDENDIDTSADKIDFTEEKVAEKPKAPKVDTKKVSLDLFKSGKSIDEIEDERELTRTTILRHLSHFIDSGEVKISDLMPIEHYNELKKIIPKNKFESLTELKQLVDDKYTYEELRLVLRALNDA</sequence>
<dbReference type="Pfam" id="PF05970">
    <property type="entry name" value="PIF1"/>
    <property type="match status" value="1"/>
</dbReference>
<dbReference type="PANTHER" id="PTHR47642:SF7">
    <property type="entry name" value="ATP-DEPENDENT DNA HELICASE PIF1"/>
    <property type="match status" value="1"/>
</dbReference>
<dbReference type="FunFam" id="3.40.50.300:FF:001498">
    <property type="entry name" value="ATP-dependent DNA helicase"/>
    <property type="match status" value="1"/>
</dbReference>
<dbReference type="SMART" id="SM00382">
    <property type="entry name" value="AAA"/>
    <property type="match status" value="1"/>
</dbReference>
<dbReference type="Gene3D" id="3.40.50.300">
    <property type="entry name" value="P-loop containing nucleotide triphosphate hydrolases"/>
    <property type="match status" value="2"/>
</dbReference>
<reference evidence="2 3" key="1">
    <citation type="submission" date="2019-03" db="EMBL/GenBank/DDBJ databases">
        <title>Genomic Encyclopedia of Type Strains, Phase III (KMG-III): the genomes of soil and plant-associated and newly described type strains.</title>
        <authorList>
            <person name="Whitman W."/>
        </authorList>
    </citation>
    <scope>NUCLEOTIDE SEQUENCE [LARGE SCALE GENOMIC DNA]</scope>
    <source>
        <strain evidence="2 3">CECT 8301</strain>
    </source>
</reference>
<dbReference type="InterPro" id="IPR051055">
    <property type="entry name" value="PIF1_helicase"/>
</dbReference>
<dbReference type="InterPro" id="IPR044876">
    <property type="entry name" value="HRDC_dom_sf"/>
</dbReference>
<protein>
    <submittedName>
        <fullName evidence="2">HRDC domain-containing protein</fullName>
    </submittedName>
</protein>
<evidence type="ECO:0000313" key="2">
    <source>
        <dbReference type="EMBL" id="TDY61137.1"/>
    </source>
</evidence>
<dbReference type="InterPro" id="IPR010997">
    <property type="entry name" value="HRDC-like_sf"/>
</dbReference>
<dbReference type="InterPro" id="IPR003593">
    <property type="entry name" value="AAA+_ATPase"/>
</dbReference>
<dbReference type="Pfam" id="PF00570">
    <property type="entry name" value="HRDC"/>
    <property type="match status" value="1"/>
</dbReference>
<dbReference type="EMBL" id="SORL01000010">
    <property type="protein sequence ID" value="TDY61137.1"/>
    <property type="molecule type" value="Genomic_DNA"/>
</dbReference>
<dbReference type="CDD" id="cd18809">
    <property type="entry name" value="SF1_C_RecD"/>
    <property type="match status" value="1"/>
</dbReference>
<dbReference type="Gene3D" id="2.30.30.940">
    <property type="match status" value="1"/>
</dbReference>
<dbReference type="PROSITE" id="PS50967">
    <property type="entry name" value="HRDC"/>
    <property type="match status" value="1"/>
</dbReference>
<dbReference type="GO" id="GO:0000723">
    <property type="term" value="P:telomere maintenance"/>
    <property type="evidence" value="ECO:0007669"/>
    <property type="project" value="InterPro"/>
</dbReference>
<dbReference type="SUPFAM" id="SSF47819">
    <property type="entry name" value="HRDC-like"/>
    <property type="match status" value="1"/>
</dbReference>
<proteinExistence type="predicted"/>
<dbReference type="Pfam" id="PF14493">
    <property type="entry name" value="HTH_40"/>
    <property type="match status" value="1"/>
</dbReference>
<dbReference type="GO" id="GO:0000166">
    <property type="term" value="F:nucleotide binding"/>
    <property type="evidence" value="ECO:0007669"/>
    <property type="project" value="InterPro"/>
</dbReference>